<dbReference type="GO" id="GO:0006213">
    <property type="term" value="P:pyrimidine nucleoside metabolic process"/>
    <property type="evidence" value="ECO:0007669"/>
    <property type="project" value="InterPro"/>
</dbReference>
<dbReference type="Gene3D" id="1.20.970.50">
    <property type="match status" value="1"/>
</dbReference>
<proteinExistence type="inferred from homology"/>
<organism evidence="6 7">
    <name type="scientific">Janthinobacterium tructae</name>
    <dbReference type="NCBI Taxonomy" id="2590869"/>
    <lineage>
        <taxon>Bacteria</taxon>
        <taxon>Pseudomonadati</taxon>
        <taxon>Pseudomonadota</taxon>
        <taxon>Betaproteobacteria</taxon>
        <taxon>Burkholderiales</taxon>
        <taxon>Oxalobacteraceae</taxon>
        <taxon>Janthinobacterium</taxon>
    </lineage>
</organism>
<dbReference type="GO" id="GO:0009032">
    <property type="term" value="F:thymidine phosphorylase activity"/>
    <property type="evidence" value="ECO:0007669"/>
    <property type="project" value="UniProtKB-UniRule"/>
</dbReference>
<dbReference type="InterPro" id="IPR036320">
    <property type="entry name" value="Glycosyl_Trfase_fam3_N_dom_sf"/>
</dbReference>
<dbReference type="EMBL" id="CP041185">
    <property type="protein sequence ID" value="QDG69462.1"/>
    <property type="molecule type" value="Genomic_DNA"/>
</dbReference>
<dbReference type="InterPro" id="IPR017872">
    <property type="entry name" value="Pyrmidine_PPase_CS"/>
</dbReference>
<dbReference type="PANTHER" id="PTHR10515:SF0">
    <property type="entry name" value="THYMIDINE PHOSPHORYLASE"/>
    <property type="match status" value="1"/>
</dbReference>
<gene>
    <name evidence="6" type="ORF">FJQ89_02805</name>
</gene>
<sequence length="513" mass="53221">MTRRAPSLRRTAAAASALRLRRLGIDTYQEAIAYIRSDSPVCKAEGFEARSRLELWCGERRIVATLNVVHFPLIDMDEIGLSEAAWAAFGQADGQLVQVGHAPAVESFSAVRGKIYGRPFGNEAITAIINDIAAGAYSDIELATLITACSGSRLDLAETAALTMAMVRAGQRLQWDAPVVADKHCIGGLPGNRTTLLVVPIVAACGLLIPKTSSRAITSPAGTADTMETLAPVELTAQQMHRVVEQEGGCIAWGGAVSLSPVDDLLIRVERPLGLDSDGLLVASILSKKASAGATHVLIDMPVGRTAKVRSPEAAAILAARLVEVARSLGMVLRVQMSDGAQPVGRGIGPALEAFDVLAVLQNHGGAPEDLRQRALALAAGLLELAGKASQGAGMAMASAALDSGAAWRKFQAICAAQGGMREPPRAAFTQPLCALHAGTVMAIDNRLLARTAKLAGAPKTPAAGMVFHAPLGTLVAVGQPLFTLHAGSPGELAYALAYAQAQDNLVTIGEAG</sequence>
<evidence type="ECO:0000256" key="2">
    <source>
        <dbReference type="ARBA" id="ARBA00022679"/>
    </source>
</evidence>
<dbReference type="InterPro" id="IPR000312">
    <property type="entry name" value="Glycosyl_Trfase_fam3"/>
</dbReference>
<dbReference type="InterPro" id="IPR000053">
    <property type="entry name" value="Thymidine/pyrmidine_PPase"/>
</dbReference>
<dbReference type="SUPFAM" id="SSF52418">
    <property type="entry name" value="Nucleoside phosphorylase/phosphoribosyltransferase catalytic domain"/>
    <property type="match status" value="1"/>
</dbReference>
<accession>A0A4Y6R932</accession>
<protein>
    <recommendedName>
        <fullName evidence="4">Putative thymidine phosphorylase</fullName>
        <ecNumber evidence="4">2.4.2.4</ecNumber>
    </recommendedName>
    <alternativeName>
        <fullName evidence="4">TdRPase</fullName>
    </alternativeName>
</protein>
<dbReference type="Gene3D" id="3.90.1170.30">
    <property type="entry name" value="Pyrimidine nucleoside phosphorylase-like, C-terminal domain"/>
    <property type="match status" value="1"/>
</dbReference>
<evidence type="ECO:0000256" key="3">
    <source>
        <dbReference type="ARBA" id="ARBA00048550"/>
    </source>
</evidence>
<reference evidence="6 7" key="1">
    <citation type="submission" date="2019-06" db="EMBL/GenBank/DDBJ databases">
        <title>Complete genome sequence of Janthinobacterium sp. SNU WT3 isolated from diseased rainbow trout.</title>
        <authorList>
            <person name="Oh W.T."/>
            <person name="Park S.C."/>
        </authorList>
    </citation>
    <scope>NUCLEOTIDE SEQUENCE [LARGE SCALE GENOMIC DNA]</scope>
    <source>
        <strain evidence="6 7">SNU WT3</strain>
    </source>
</reference>
<dbReference type="Pfam" id="PF00591">
    <property type="entry name" value="Glycos_transf_3"/>
    <property type="match status" value="1"/>
</dbReference>
<dbReference type="SUPFAM" id="SSF54680">
    <property type="entry name" value="Pyrimidine nucleoside phosphorylase C-terminal domain"/>
    <property type="match status" value="1"/>
</dbReference>
<name>A0A4Y6R932_9BURK</name>
<evidence type="ECO:0000313" key="6">
    <source>
        <dbReference type="EMBL" id="QDG69462.1"/>
    </source>
</evidence>
<dbReference type="PROSITE" id="PS00647">
    <property type="entry name" value="THYMID_PHOSPHORYLASE"/>
    <property type="match status" value="1"/>
</dbReference>
<feature type="domain" description="Pyrimidine nucleoside phosphorylase C-terminal" evidence="5">
    <location>
        <begin position="440"/>
        <end position="507"/>
    </location>
</feature>
<dbReference type="GO" id="GO:0006206">
    <property type="term" value="P:pyrimidine nucleobase metabolic process"/>
    <property type="evidence" value="ECO:0007669"/>
    <property type="project" value="InterPro"/>
</dbReference>
<keyword evidence="2 4" id="KW-0808">Transferase</keyword>
<comment type="catalytic activity">
    <reaction evidence="3 4">
        <text>thymidine + phosphate = 2-deoxy-alpha-D-ribose 1-phosphate + thymine</text>
        <dbReference type="Rhea" id="RHEA:16037"/>
        <dbReference type="ChEBI" id="CHEBI:17748"/>
        <dbReference type="ChEBI" id="CHEBI:17821"/>
        <dbReference type="ChEBI" id="CHEBI:43474"/>
        <dbReference type="ChEBI" id="CHEBI:57259"/>
        <dbReference type="EC" id="2.4.2.4"/>
    </reaction>
</comment>
<evidence type="ECO:0000313" key="7">
    <source>
        <dbReference type="Proteomes" id="UP000316665"/>
    </source>
</evidence>
<dbReference type="NCBIfam" id="TIGR02645">
    <property type="entry name" value="ARCH_P_rylase"/>
    <property type="match status" value="1"/>
</dbReference>
<dbReference type="EC" id="2.4.2.4" evidence="4"/>
<dbReference type="Gene3D" id="3.40.1030.10">
    <property type="entry name" value="Nucleoside phosphorylase/phosphoribosyltransferase catalytic domain"/>
    <property type="match status" value="1"/>
</dbReference>
<dbReference type="SMART" id="SM00941">
    <property type="entry name" value="PYNP_C"/>
    <property type="match status" value="1"/>
</dbReference>
<dbReference type="PANTHER" id="PTHR10515">
    <property type="entry name" value="THYMIDINE PHOSPHORYLASE"/>
    <property type="match status" value="1"/>
</dbReference>
<dbReference type="InterPro" id="IPR013466">
    <property type="entry name" value="Thymidine/AMP_Pase"/>
</dbReference>
<dbReference type="InterPro" id="IPR035902">
    <property type="entry name" value="Nuc_phospho_transferase"/>
</dbReference>
<evidence type="ECO:0000256" key="4">
    <source>
        <dbReference type="HAMAP-Rule" id="MF_00703"/>
    </source>
</evidence>
<dbReference type="InterPro" id="IPR028579">
    <property type="entry name" value="Thym_Pase_Put"/>
</dbReference>
<keyword evidence="7" id="KW-1185">Reference proteome</keyword>
<dbReference type="InterPro" id="IPR013102">
    <property type="entry name" value="PYNP_C"/>
</dbReference>
<dbReference type="OrthoDB" id="341217at2"/>
<dbReference type="AlphaFoldDB" id="A0A4Y6R932"/>
<dbReference type="InterPro" id="IPR036566">
    <property type="entry name" value="PYNP-like_C_sf"/>
</dbReference>
<dbReference type="HAMAP" id="MF_00703">
    <property type="entry name" value="Thymid_phosp_2"/>
    <property type="match status" value="1"/>
</dbReference>
<evidence type="ECO:0000259" key="5">
    <source>
        <dbReference type="SMART" id="SM00941"/>
    </source>
</evidence>
<evidence type="ECO:0000256" key="1">
    <source>
        <dbReference type="ARBA" id="ARBA00022676"/>
    </source>
</evidence>
<dbReference type="Pfam" id="PF02885">
    <property type="entry name" value="Glycos_trans_3N"/>
    <property type="match status" value="1"/>
</dbReference>
<dbReference type="GO" id="GO:0005829">
    <property type="term" value="C:cytosol"/>
    <property type="evidence" value="ECO:0007669"/>
    <property type="project" value="TreeGrafter"/>
</dbReference>
<keyword evidence="1 4" id="KW-0328">Glycosyltransferase</keyword>
<dbReference type="KEGG" id="jas:FJQ89_02805"/>
<dbReference type="InterPro" id="IPR017459">
    <property type="entry name" value="Glycosyl_Trfase_fam3_N_dom"/>
</dbReference>
<dbReference type="Proteomes" id="UP000316665">
    <property type="component" value="Chromosome"/>
</dbReference>
<dbReference type="GO" id="GO:0004645">
    <property type="term" value="F:1,4-alpha-oligoglucan phosphorylase activity"/>
    <property type="evidence" value="ECO:0007669"/>
    <property type="project" value="InterPro"/>
</dbReference>
<comment type="similarity">
    <text evidence="4">Belongs to the thymidine/pyrimidine-nucleoside phosphorylase family. Type 2 subfamily.</text>
</comment>
<dbReference type="RefSeq" id="WP_141168949.1">
    <property type="nucleotide sequence ID" value="NZ_CP041185.1"/>
</dbReference>
<dbReference type="SUPFAM" id="SSF47648">
    <property type="entry name" value="Nucleoside phosphorylase/phosphoribosyltransferase N-terminal domain"/>
    <property type="match status" value="1"/>
</dbReference>
<dbReference type="NCBIfam" id="NF003338">
    <property type="entry name" value="PRK04350.1"/>
    <property type="match status" value="1"/>
</dbReference>